<reference evidence="1 2" key="1">
    <citation type="submission" date="2017-04" db="EMBL/GenBank/DDBJ databases">
        <title>Draft genome sequence of Marssonina coronaria NL1: causal agent of apple blotch.</title>
        <authorList>
            <person name="Cheng Q."/>
        </authorList>
    </citation>
    <scope>NUCLEOTIDE SEQUENCE [LARGE SCALE GENOMIC DNA]</scope>
    <source>
        <strain evidence="1 2">NL1</strain>
    </source>
</reference>
<dbReference type="EMBL" id="MZNU01000218">
    <property type="protein sequence ID" value="OWP02667.1"/>
    <property type="molecule type" value="Genomic_DNA"/>
</dbReference>
<keyword evidence="2" id="KW-1185">Reference proteome</keyword>
<gene>
    <name evidence="1" type="ORF">B2J93_6632</name>
</gene>
<organism evidence="1 2">
    <name type="scientific">Diplocarpon coronariae</name>
    <dbReference type="NCBI Taxonomy" id="2795749"/>
    <lineage>
        <taxon>Eukaryota</taxon>
        <taxon>Fungi</taxon>
        <taxon>Dikarya</taxon>
        <taxon>Ascomycota</taxon>
        <taxon>Pezizomycotina</taxon>
        <taxon>Leotiomycetes</taxon>
        <taxon>Helotiales</taxon>
        <taxon>Drepanopezizaceae</taxon>
        <taxon>Diplocarpon</taxon>
    </lineage>
</organism>
<comment type="caution">
    <text evidence="1">The sequence shown here is derived from an EMBL/GenBank/DDBJ whole genome shotgun (WGS) entry which is preliminary data.</text>
</comment>
<protein>
    <submittedName>
        <fullName evidence="1">Uncharacterized protein</fullName>
    </submittedName>
</protein>
<dbReference type="Proteomes" id="UP000242519">
    <property type="component" value="Unassembled WGS sequence"/>
</dbReference>
<proteinExistence type="predicted"/>
<accession>A0A218Z3S8</accession>
<dbReference type="InParanoid" id="A0A218Z3S8"/>
<evidence type="ECO:0000313" key="2">
    <source>
        <dbReference type="Proteomes" id="UP000242519"/>
    </source>
</evidence>
<dbReference type="AlphaFoldDB" id="A0A218Z3S8"/>
<evidence type="ECO:0000313" key="1">
    <source>
        <dbReference type="EMBL" id="OWP02667.1"/>
    </source>
</evidence>
<sequence length="44" mass="4554">MAPSNTTRFRVLIFGGGNGAKFKSPTGGWCGVEVGSGVWPVKEA</sequence>
<name>A0A218Z3S8_9HELO</name>